<sequence>MIDWLDEFRPPEFPDTSRALEEPEGLLAAGGHLSPAWLDCAYRKGIFPWNDPDEARLWWTPMPRAVILPETFRVPKRIAREVRNTDLRVTANLDFKGVMKGCMAPRADSEGTWIDDEIIDNYPRLHDAGRAISIECWDESGALCGGFYGLSIGRILFGESMFTQHSGASKVAFASAAPLLFELGFEMIDCQMRTSHLERFGIIELDRPEFESRLLAGVNKPAPPSLPGVLI</sequence>
<dbReference type="PANTHER" id="PTHR30098:SF2">
    <property type="entry name" value="LEUCYL_PHENYLALANYL-TRNA--PROTEIN TRANSFERASE"/>
    <property type="match status" value="1"/>
</dbReference>
<evidence type="ECO:0000256" key="3">
    <source>
        <dbReference type="ARBA" id="ARBA00023315"/>
    </source>
</evidence>
<dbReference type="InterPro" id="IPR016181">
    <property type="entry name" value="Acyl_CoA_acyltransferase"/>
</dbReference>
<dbReference type="GO" id="GO:0005737">
    <property type="term" value="C:cytoplasm"/>
    <property type="evidence" value="ECO:0007669"/>
    <property type="project" value="UniProtKB-SubCell"/>
</dbReference>
<comment type="catalytic activity">
    <reaction evidence="4">
        <text>L-phenylalanyl-tRNA(Phe) + an N-terminal L-alpha-aminoacyl-[protein] = an N-terminal L-phenylalanyl-L-alpha-aminoacyl-[protein] + tRNA(Phe)</text>
        <dbReference type="Rhea" id="RHEA:43632"/>
        <dbReference type="Rhea" id="RHEA-COMP:9668"/>
        <dbReference type="Rhea" id="RHEA-COMP:9699"/>
        <dbReference type="Rhea" id="RHEA-COMP:10636"/>
        <dbReference type="Rhea" id="RHEA-COMP:10637"/>
        <dbReference type="ChEBI" id="CHEBI:78442"/>
        <dbReference type="ChEBI" id="CHEBI:78531"/>
        <dbReference type="ChEBI" id="CHEBI:78597"/>
        <dbReference type="ChEBI" id="CHEBI:83561"/>
        <dbReference type="EC" id="2.3.2.6"/>
    </reaction>
</comment>
<evidence type="ECO:0000256" key="4">
    <source>
        <dbReference type="HAMAP-Rule" id="MF_00688"/>
    </source>
</evidence>
<evidence type="ECO:0000313" key="5">
    <source>
        <dbReference type="EMBL" id="SIT15687.1"/>
    </source>
</evidence>
<comment type="catalytic activity">
    <reaction evidence="4">
        <text>N-terminal L-arginyl-[protein] + L-leucyl-tRNA(Leu) = N-terminal L-leucyl-L-arginyl-[protein] + tRNA(Leu) + H(+)</text>
        <dbReference type="Rhea" id="RHEA:50416"/>
        <dbReference type="Rhea" id="RHEA-COMP:9613"/>
        <dbReference type="Rhea" id="RHEA-COMP:9622"/>
        <dbReference type="Rhea" id="RHEA-COMP:12672"/>
        <dbReference type="Rhea" id="RHEA-COMP:12673"/>
        <dbReference type="ChEBI" id="CHEBI:15378"/>
        <dbReference type="ChEBI" id="CHEBI:64719"/>
        <dbReference type="ChEBI" id="CHEBI:78442"/>
        <dbReference type="ChEBI" id="CHEBI:78494"/>
        <dbReference type="ChEBI" id="CHEBI:133044"/>
        <dbReference type="EC" id="2.3.2.6"/>
    </reaction>
</comment>
<keyword evidence="1 4" id="KW-0963">Cytoplasm</keyword>
<evidence type="ECO:0000313" key="6">
    <source>
        <dbReference type="Proteomes" id="UP000185639"/>
    </source>
</evidence>
<dbReference type="Gene3D" id="3.40.630.70">
    <property type="entry name" value="Leucyl/phenylalanyl-tRNA-protein transferase, C-terminal domain"/>
    <property type="match status" value="1"/>
</dbReference>
<name>A0A1N7PZA0_9GAMM</name>
<dbReference type="GO" id="GO:0030163">
    <property type="term" value="P:protein catabolic process"/>
    <property type="evidence" value="ECO:0007669"/>
    <property type="project" value="UniProtKB-UniRule"/>
</dbReference>
<protein>
    <recommendedName>
        <fullName evidence="4">Leucyl/phenylalanyl-tRNA--protein transferase</fullName>
        <ecNumber evidence="4">2.3.2.6</ecNumber>
    </recommendedName>
    <alternativeName>
        <fullName evidence="4">L/F-transferase</fullName>
    </alternativeName>
    <alternativeName>
        <fullName evidence="4">Leucyltransferase</fullName>
    </alternativeName>
    <alternativeName>
        <fullName evidence="4">Phenyalanyltransferase</fullName>
    </alternativeName>
</protein>
<dbReference type="SUPFAM" id="SSF55729">
    <property type="entry name" value="Acyl-CoA N-acyltransferases (Nat)"/>
    <property type="match status" value="1"/>
</dbReference>
<dbReference type="Proteomes" id="UP000185639">
    <property type="component" value="Unassembled WGS sequence"/>
</dbReference>
<dbReference type="NCBIfam" id="TIGR00667">
    <property type="entry name" value="aat"/>
    <property type="match status" value="1"/>
</dbReference>
<dbReference type="AlphaFoldDB" id="A0A1N7PZA0"/>
<gene>
    <name evidence="4" type="primary">aat</name>
    <name evidence="5" type="ORF">SAMN05421686_11241</name>
</gene>
<comment type="catalytic activity">
    <reaction evidence="4">
        <text>N-terminal L-lysyl-[protein] + L-leucyl-tRNA(Leu) = N-terminal L-leucyl-L-lysyl-[protein] + tRNA(Leu) + H(+)</text>
        <dbReference type="Rhea" id="RHEA:12340"/>
        <dbReference type="Rhea" id="RHEA-COMP:9613"/>
        <dbReference type="Rhea" id="RHEA-COMP:9622"/>
        <dbReference type="Rhea" id="RHEA-COMP:12670"/>
        <dbReference type="Rhea" id="RHEA-COMP:12671"/>
        <dbReference type="ChEBI" id="CHEBI:15378"/>
        <dbReference type="ChEBI" id="CHEBI:65249"/>
        <dbReference type="ChEBI" id="CHEBI:78442"/>
        <dbReference type="ChEBI" id="CHEBI:78494"/>
        <dbReference type="ChEBI" id="CHEBI:133043"/>
        <dbReference type="EC" id="2.3.2.6"/>
    </reaction>
</comment>
<dbReference type="OrthoDB" id="9790282at2"/>
<keyword evidence="2 4" id="KW-0808">Transferase</keyword>
<dbReference type="HAMAP" id="MF_00688">
    <property type="entry name" value="Leu_Phe_trans"/>
    <property type="match status" value="1"/>
</dbReference>
<evidence type="ECO:0000256" key="1">
    <source>
        <dbReference type="ARBA" id="ARBA00022490"/>
    </source>
</evidence>
<dbReference type="InterPro" id="IPR004616">
    <property type="entry name" value="Leu/Phe-tRNA_Trfase"/>
</dbReference>
<proteinExistence type="inferred from homology"/>
<organism evidence="5 6">
    <name type="scientific">Thalassolituus maritimus</name>
    <dbReference type="NCBI Taxonomy" id="484498"/>
    <lineage>
        <taxon>Bacteria</taxon>
        <taxon>Pseudomonadati</taxon>
        <taxon>Pseudomonadota</taxon>
        <taxon>Gammaproteobacteria</taxon>
        <taxon>Oceanospirillales</taxon>
        <taxon>Oceanospirillaceae</taxon>
        <taxon>Thalassolituus</taxon>
    </lineage>
</organism>
<dbReference type="InterPro" id="IPR042203">
    <property type="entry name" value="Leu/Phe-tRNA_Trfase_C"/>
</dbReference>
<reference evidence="6" key="1">
    <citation type="submission" date="2017-01" db="EMBL/GenBank/DDBJ databases">
        <authorList>
            <person name="Varghese N."/>
            <person name="Submissions S."/>
        </authorList>
    </citation>
    <scope>NUCLEOTIDE SEQUENCE [LARGE SCALE GENOMIC DNA]</scope>
    <source>
        <strain evidence="6">DSM 24913</strain>
    </source>
</reference>
<dbReference type="Pfam" id="PF03588">
    <property type="entry name" value="Leu_Phe_trans"/>
    <property type="match status" value="1"/>
</dbReference>
<accession>A0A1N7PZA0</accession>
<dbReference type="EC" id="2.3.2.6" evidence="4"/>
<dbReference type="RefSeq" id="WP_076517723.1">
    <property type="nucleotide sequence ID" value="NZ_FTOH01000012.1"/>
</dbReference>
<comment type="function">
    <text evidence="4">Functions in the N-end rule pathway of protein degradation where it conjugates Leu, Phe and, less efficiently, Met from aminoacyl-tRNAs to the N-termini of proteins containing an N-terminal arginine or lysine.</text>
</comment>
<dbReference type="STRING" id="484498.SAMN05421686_11241"/>
<comment type="subcellular location">
    <subcellularLocation>
        <location evidence="4">Cytoplasm</location>
    </subcellularLocation>
</comment>
<keyword evidence="6" id="KW-1185">Reference proteome</keyword>
<comment type="similarity">
    <text evidence="4">Belongs to the L/F-transferase family.</text>
</comment>
<dbReference type="PANTHER" id="PTHR30098">
    <property type="entry name" value="LEUCYL/PHENYLALANYL-TRNA--PROTEIN TRANSFERASE"/>
    <property type="match status" value="1"/>
</dbReference>
<dbReference type="EMBL" id="FTOH01000012">
    <property type="protein sequence ID" value="SIT15687.1"/>
    <property type="molecule type" value="Genomic_DNA"/>
</dbReference>
<dbReference type="InterPro" id="IPR042221">
    <property type="entry name" value="Leu/Phe-tRNA_Trfase_N"/>
</dbReference>
<dbReference type="GO" id="GO:0008914">
    <property type="term" value="F:leucyl-tRNA--protein transferase activity"/>
    <property type="evidence" value="ECO:0007669"/>
    <property type="project" value="UniProtKB-UniRule"/>
</dbReference>
<keyword evidence="3 4" id="KW-0012">Acyltransferase</keyword>
<evidence type="ECO:0000256" key="2">
    <source>
        <dbReference type="ARBA" id="ARBA00022679"/>
    </source>
</evidence>
<dbReference type="Gene3D" id="3.30.70.3550">
    <property type="entry name" value="Leucyl/phenylalanyl-tRNA-protein transferase, N-terminal domain"/>
    <property type="match status" value="1"/>
</dbReference>